<proteinExistence type="predicted"/>
<organism evidence="2 3">
    <name type="scientific">Cucumis melo var. makuwa</name>
    <name type="common">Oriental melon</name>
    <dbReference type="NCBI Taxonomy" id="1194695"/>
    <lineage>
        <taxon>Eukaryota</taxon>
        <taxon>Viridiplantae</taxon>
        <taxon>Streptophyta</taxon>
        <taxon>Embryophyta</taxon>
        <taxon>Tracheophyta</taxon>
        <taxon>Spermatophyta</taxon>
        <taxon>Magnoliopsida</taxon>
        <taxon>eudicotyledons</taxon>
        <taxon>Gunneridae</taxon>
        <taxon>Pentapetalae</taxon>
        <taxon>rosids</taxon>
        <taxon>fabids</taxon>
        <taxon>Cucurbitales</taxon>
        <taxon>Cucurbitaceae</taxon>
        <taxon>Benincaseae</taxon>
        <taxon>Cucumis</taxon>
    </lineage>
</organism>
<dbReference type="PANTHER" id="PTHR37743">
    <property type="entry name" value="ARM REPEAT SUPERFAMILY PROTEIN"/>
    <property type="match status" value="1"/>
</dbReference>
<gene>
    <name evidence="2" type="ORF">E5676_scaffold208G001430</name>
</gene>
<reference evidence="2 3" key="1">
    <citation type="submission" date="2019-08" db="EMBL/GenBank/DDBJ databases">
        <title>Draft genome sequences of two oriental melons (Cucumis melo L. var makuwa).</title>
        <authorList>
            <person name="Kwon S.-Y."/>
        </authorList>
    </citation>
    <scope>NUCLEOTIDE SEQUENCE [LARGE SCALE GENOMIC DNA]</scope>
    <source>
        <strain evidence="3">cv. Chang Bougi</strain>
        <tissue evidence="2">Leaf</tissue>
    </source>
</reference>
<comment type="caution">
    <text evidence="2">The sequence shown here is derived from an EMBL/GenBank/DDBJ whole genome shotgun (WGS) entry which is preliminary data.</text>
</comment>
<sequence length="166" mass="18237">MSSILEFTSQVIIVEFSAAANKYRVLLRVAIGMDRIVDFSPRDDRQGPGRATTKTKQEHQLTAKRRKKMRPLTMSGKWWSAVAIGCSRSSAITLEVAAVVDCKNFGERIAGAKLMVSLMSSEDPILECISGGLLEARDVLSSVSSFDPSIEVQQICQKMLQCLISP</sequence>
<dbReference type="Proteomes" id="UP000321947">
    <property type="component" value="Unassembled WGS sequence"/>
</dbReference>
<dbReference type="PANTHER" id="PTHR37743:SF1">
    <property type="entry name" value="ARM REPEAT SUPERFAMILY PROTEIN"/>
    <property type="match status" value="1"/>
</dbReference>
<protein>
    <submittedName>
        <fullName evidence="2">Uncharacterized protein</fullName>
    </submittedName>
</protein>
<evidence type="ECO:0000313" key="3">
    <source>
        <dbReference type="Proteomes" id="UP000321947"/>
    </source>
</evidence>
<name>A0A5D3E276_CUCMM</name>
<accession>A0A5D3E276</accession>
<dbReference type="AlphaFoldDB" id="A0A5D3E276"/>
<evidence type="ECO:0000313" key="2">
    <source>
        <dbReference type="EMBL" id="TYK29888.1"/>
    </source>
</evidence>
<evidence type="ECO:0000256" key="1">
    <source>
        <dbReference type="SAM" id="MobiDB-lite"/>
    </source>
</evidence>
<dbReference type="EMBL" id="SSTD01001237">
    <property type="protein sequence ID" value="TYK29888.1"/>
    <property type="molecule type" value="Genomic_DNA"/>
</dbReference>
<feature type="region of interest" description="Disordered" evidence="1">
    <location>
        <begin position="41"/>
        <end position="66"/>
    </location>
</feature>